<keyword evidence="2" id="KW-1185">Reference proteome</keyword>
<accession>A0A843WBR5</accession>
<organism evidence="1 2">
    <name type="scientific">Colocasia esculenta</name>
    <name type="common">Wild taro</name>
    <name type="synonym">Arum esculentum</name>
    <dbReference type="NCBI Taxonomy" id="4460"/>
    <lineage>
        <taxon>Eukaryota</taxon>
        <taxon>Viridiplantae</taxon>
        <taxon>Streptophyta</taxon>
        <taxon>Embryophyta</taxon>
        <taxon>Tracheophyta</taxon>
        <taxon>Spermatophyta</taxon>
        <taxon>Magnoliopsida</taxon>
        <taxon>Liliopsida</taxon>
        <taxon>Araceae</taxon>
        <taxon>Aroideae</taxon>
        <taxon>Colocasieae</taxon>
        <taxon>Colocasia</taxon>
    </lineage>
</organism>
<dbReference type="AlphaFoldDB" id="A0A843WBR5"/>
<name>A0A843WBR5_COLES</name>
<reference evidence="1" key="1">
    <citation type="submission" date="2017-07" db="EMBL/GenBank/DDBJ databases">
        <title>Taro Niue Genome Assembly and Annotation.</title>
        <authorList>
            <person name="Atibalentja N."/>
            <person name="Keating K."/>
            <person name="Fields C.J."/>
        </authorList>
    </citation>
    <scope>NUCLEOTIDE SEQUENCE</scope>
    <source>
        <strain evidence="1">Niue_2</strain>
        <tissue evidence="1">Leaf</tissue>
    </source>
</reference>
<sequence length="340" mass="39097">MAPLLLRLAVARVLQKALPLLAVGELELKVDLSLIGVDSTVTDFIFLLTGVNLLWTIRFASVSPCRLWMSYGGSRTSLNLNFMVVLAKNMKDMWWGFDALGALVERWHPHTHTFVFQAFEVSVLLEEVELFLGWRRCLEYDAATPLLPWEEILTDIVRDKKELLRMTNKNGIFLDRLAWWLIQHAKEIGGEWAMRGLTLCLAVVFLFPTSGNFILYEHVGVLCLQWRGQSLAPAVLAHLEDRDLWLIGADQMVVYQPHRWHCRLGIPRGIPNSSNCTDMIVTGRNEKLMKKAMKIWARYTVSKKVGLAVQENWEEIWKYEEFNDGICPTACDFFMARRAK</sequence>
<dbReference type="EMBL" id="NMUH01002709">
    <property type="protein sequence ID" value="MQM01614.1"/>
    <property type="molecule type" value="Genomic_DNA"/>
</dbReference>
<comment type="caution">
    <text evidence="1">The sequence shown here is derived from an EMBL/GenBank/DDBJ whole genome shotgun (WGS) entry which is preliminary data.</text>
</comment>
<dbReference type="Proteomes" id="UP000652761">
    <property type="component" value="Unassembled WGS sequence"/>
</dbReference>
<evidence type="ECO:0000313" key="2">
    <source>
        <dbReference type="Proteomes" id="UP000652761"/>
    </source>
</evidence>
<evidence type="ECO:0000313" key="1">
    <source>
        <dbReference type="EMBL" id="MQM01614.1"/>
    </source>
</evidence>
<gene>
    <name evidence="1" type="ORF">Taro_034372</name>
</gene>
<protein>
    <submittedName>
        <fullName evidence="1">Uncharacterized protein</fullName>
    </submittedName>
</protein>
<proteinExistence type="predicted"/>